<comment type="subunit">
    <text evidence="9">Component of the Sec protein translocase complex. Heterotrimer consisting of SecY, SecE and SecG subunits. The heterotrimers can form oligomers, although 1 heterotrimer is thought to be able to translocate proteins. Interacts with the ribosome. Interacts with SecDF, and other proteins may be involved. Interacts with SecA.</text>
</comment>
<dbReference type="GO" id="GO:0065002">
    <property type="term" value="P:intracellular protein transmembrane transport"/>
    <property type="evidence" value="ECO:0007669"/>
    <property type="project" value="UniProtKB-UniRule"/>
</dbReference>
<organism evidence="10 11">
    <name type="scientific">Candidatus Uhrbacteria bacterium RIFCSPHIGHO2_12_FULL_54_23</name>
    <dbReference type="NCBI Taxonomy" id="1802397"/>
    <lineage>
        <taxon>Bacteria</taxon>
        <taxon>Candidatus Uhriibacteriota</taxon>
    </lineage>
</organism>
<keyword evidence="4 9" id="KW-0812">Transmembrane</keyword>
<dbReference type="PANTHER" id="PTHR33910:SF1">
    <property type="entry name" value="PROTEIN TRANSLOCASE SUBUNIT SECE"/>
    <property type="match status" value="1"/>
</dbReference>
<reference evidence="10 11" key="1">
    <citation type="journal article" date="2016" name="Nat. Commun.">
        <title>Thousands of microbial genomes shed light on interconnected biogeochemical processes in an aquifer system.</title>
        <authorList>
            <person name="Anantharaman K."/>
            <person name="Brown C.T."/>
            <person name="Hug L.A."/>
            <person name="Sharon I."/>
            <person name="Castelle C.J."/>
            <person name="Probst A.J."/>
            <person name="Thomas B.C."/>
            <person name="Singh A."/>
            <person name="Wilkins M.J."/>
            <person name="Karaoz U."/>
            <person name="Brodie E.L."/>
            <person name="Williams K.H."/>
            <person name="Hubbard S.S."/>
            <person name="Banfield J.F."/>
        </authorList>
    </citation>
    <scope>NUCLEOTIDE SEQUENCE [LARGE SCALE GENOMIC DNA]</scope>
</reference>
<dbReference type="Gene3D" id="1.20.5.1030">
    <property type="entry name" value="Preprotein translocase secy subunit"/>
    <property type="match status" value="1"/>
</dbReference>
<comment type="similarity">
    <text evidence="9">Belongs to the SecE/SEC61-gamma family.</text>
</comment>
<evidence type="ECO:0000256" key="8">
    <source>
        <dbReference type="ARBA" id="ARBA00023136"/>
    </source>
</evidence>
<keyword evidence="5 9" id="KW-0653">Protein transport</keyword>
<keyword evidence="3 9" id="KW-1003">Cell membrane</keyword>
<evidence type="ECO:0000256" key="2">
    <source>
        <dbReference type="ARBA" id="ARBA00022448"/>
    </source>
</evidence>
<dbReference type="NCBIfam" id="TIGR00964">
    <property type="entry name" value="secE_bact"/>
    <property type="match status" value="1"/>
</dbReference>
<dbReference type="InterPro" id="IPR001901">
    <property type="entry name" value="Translocase_SecE/Sec61-g"/>
</dbReference>
<dbReference type="InterPro" id="IPR005807">
    <property type="entry name" value="SecE_bac"/>
</dbReference>
<evidence type="ECO:0000256" key="4">
    <source>
        <dbReference type="ARBA" id="ARBA00022692"/>
    </source>
</evidence>
<dbReference type="GO" id="GO:0005886">
    <property type="term" value="C:plasma membrane"/>
    <property type="evidence" value="ECO:0007669"/>
    <property type="project" value="UniProtKB-SubCell"/>
</dbReference>
<feature type="transmembrane region" description="Helical" evidence="9">
    <location>
        <begin position="32"/>
        <end position="52"/>
    </location>
</feature>
<evidence type="ECO:0000256" key="9">
    <source>
        <dbReference type="HAMAP-Rule" id="MF_00422"/>
    </source>
</evidence>
<evidence type="ECO:0000256" key="3">
    <source>
        <dbReference type="ARBA" id="ARBA00022475"/>
    </source>
</evidence>
<dbReference type="HAMAP" id="MF_00422">
    <property type="entry name" value="SecE"/>
    <property type="match status" value="1"/>
</dbReference>
<keyword evidence="6 9" id="KW-1133">Transmembrane helix</keyword>
<dbReference type="Proteomes" id="UP000176604">
    <property type="component" value="Unassembled WGS sequence"/>
</dbReference>
<comment type="function">
    <text evidence="9">Essential subunit of the Sec protein translocation channel SecYEG. Clamps together the 2 halves of SecY. May contact the channel plug during translocation.</text>
</comment>
<protein>
    <recommendedName>
        <fullName evidence="9">Protein translocase subunit SecE</fullName>
    </recommendedName>
</protein>
<keyword evidence="7 9" id="KW-0811">Translocation</keyword>
<dbReference type="AlphaFoldDB" id="A0A1F7UK31"/>
<keyword evidence="8 9" id="KW-0472">Membrane</keyword>
<accession>A0A1F7UK31</accession>
<dbReference type="GO" id="GO:0008320">
    <property type="term" value="F:protein transmembrane transporter activity"/>
    <property type="evidence" value="ECO:0007669"/>
    <property type="project" value="UniProtKB-UniRule"/>
</dbReference>
<dbReference type="GO" id="GO:0006605">
    <property type="term" value="P:protein targeting"/>
    <property type="evidence" value="ECO:0007669"/>
    <property type="project" value="UniProtKB-UniRule"/>
</dbReference>
<dbReference type="GO" id="GO:0009306">
    <property type="term" value="P:protein secretion"/>
    <property type="evidence" value="ECO:0007669"/>
    <property type="project" value="UniProtKB-UniRule"/>
</dbReference>
<evidence type="ECO:0000256" key="5">
    <source>
        <dbReference type="ARBA" id="ARBA00022927"/>
    </source>
</evidence>
<dbReference type="STRING" id="1802397.A3J43_04090"/>
<evidence type="ECO:0000256" key="1">
    <source>
        <dbReference type="ARBA" id="ARBA00004370"/>
    </source>
</evidence>
<sequence length="61" mass="7040">MVQSIRQYFKDSVAELRRVTWPSRELTKNHTLLVIGISLAVAAFLAALDYAFNWALERFVL</sequence>
<name>A0A1F7UK31_9BACT</name>
<gene>
    <name evidence="9" type="primary">secE</name>
    <name evidence="10" type="ORF">A3J43_04090</name>
</gene>
<evidence type="ECO:0000313" key="10">
    <source>
        <dbReference type="EMBL" id="OGL78068.1"/>
    </source>
</evidence>
<dbReference type="GO" id="GO:0043952">
    <property type="term" value="P:protein transport by the Sec complex"/>
    <property type="evidence" value="ECO:0007669"/>
    <property type="project" value="UniProtKB-UniRule"/>
</dbReference>
<comment type="subcellular location">
    <subcellularLocation>
        <location evidence="9">Cell membrane</location>
        <topology evidence="9">Single-pass membrane protein</topology>
    </subcellularLocation>
    <subcellularLocation>
        <location evidence="1">Membrane</location>
    </subcellularLocation>
</comment>
<dbReference type="PANTHER" id="PTHR33910">
    <property type="entry name" value="PROTEIN TRANSLOCASE SUBUNIT SECE"/>
    <property type="match status" value="1"/>
</dbReference>
<evidence type="ECO:0000313" key="11">
    <source>
        <dbReference type="Proteomes" id="UP000176604"/>
    </source>
</evidence>
<dbReference type="InterPro" id="IPR038379">
    <property type="entry name" value="SecE_sf"/>
</dbReference>
<comment type="caution">
    <text evidence="10">The sequence shown here is derived from an EMBL/GenBank/DDBJ whole genome shotgun (WGS) entry which is preliminary data.</text>
</comment>
<proteinExistence type="inferred from homology"/>
<evidence type="ECO:0000256" key="7">
    <source>
        <dbReference type="ARBA" id="ARBA00023010"/>
    </source>
</evidence>
<dbReference type="Pfam" id="PF00584">
    <property type="entry name" value="SecE"/>
    <property type="match status" value="1"/>
</dbReference>
<dbReference type="EMBL" id="MGEF01000039">
    <property type="protein sequence ID" value="OGL78068.1"/>
    <property type="molecule type" value="Genomic_DNA"/>
</dbReference>
<keyword evidence="2 9" id="KW-0813">Transport</keyword>
<evidence type="ECO:0000256" key="6">
    <source>
        <dbReference type="ARBA" id="ARBA00022989"/>
    </source>
</evidence>